<evidence type="ECO:0000259" key="3">
    <source>
        <dbReference type="PROSITE" id="PS50110"/>
    </source>
</evidence>
<dbReference type="OrthoDB" id="9789181at2"/>
<dbReference type="SUPFAM" id="SSF52172">
    <property type="entry name" value="CheY-like"/>
    <property type="match status" value="1"/>
</dbReference>
<keyword evidence="1 2" id="KW-0597">Phosphoprotein</keyword>
<gene>
    <name evidence="4" type="ORF">A3860_23270</name>
</gene>
<dbReference type="Gene3D" id="3.40.50.2300">
    <property type="match status" value="1"/>
</dbReference>
<feature type="domain" description="Response regulatory" evidence="3">
    <location>
        <begin position="3"/>
        <end position="119"/>
    </location>
</feature>
<keyword evidence="4" id="KW-0808">Transferase</keyword>
<accession>A0A1V9G040</accession>
<evidence type="ECO:0000313" key="5">
    <source>
        <dbReference type="Proteomes" id="UP000192796"/>
    </source>
</evidence>
<evidence type="ECO:0000256" key="2">
    <source>
        <dbReference type="PROSITE-ProRule" id="PRU00169"/>
    </source>
</evidence>
<reference evidence="4 5" key="1">
    <citation type="submission" date="2016-03" db="EMBL/GenBank/DDBJ databases">
        <title>Niastella vici sp. nov., isolated from farmland soil.</title>
        <authorList>
            <person name="Chen L."/>
            <person name="Wang D."/>
            <person name="Yang S."/>
            <person name="Wang G."/>
        </authorList>
    </citation>
    <scope>NUCLEOTIDE SEQUENCE [LARGE SCALE GENOMIC DNA]</scope>
    <source>
        <strain evidence="4 5">DJ57</strain>
    </source>
</reference>
<dbReference type="CDD" id="cd17574">
    <property type="entry name" value="REC_OmpR"/>
    <property type="match status" value="1"/>
</dbReference>
<dbReference type="PROSITE" id="PS50110">
    <property type="entry name" value="RESPONSE_REGULATORY"/>
    <property type="match status" value="1"/>
</dbReference>
<dbReference type="PANTHER" id="PTHR44591">
    <property type="entry name" value="STRESS RESPONSE REGULATOR PROTEIN 1"/>
    <property type="match status" value="1"/>
</dbReference>
<dbReference type="PANTHER" id="PTHR44591:SF3">
    <property type="entry name" value="RESPONSE REGULATORY DOMAIN-CONTAINING PROTEIN"/>
    <property type="match status" value="1"/>
</dbReference>
<keyword evidence="5" id="KW-1185">Reference proteome</keyword>
<dbReference type="GO" id="GO:0016301">
    <property type="term" value="F:kinase activity"/>
    <property type="evidence" value="ECO:0007669"/>
    <property type="project" value="UniProtKB-KW"/>
</dbReference>
<name>A0A1V9G040_9BACT</name>
<dbReference type="InterPro" id="IPR050595">
    <property type="entry name" value="Bact_response_regulator"/>
</dbReference>
<dbReference type="InterPro" id="IPR011006">
    <property type="entry name" value="CheY-like_superfamily"/>
</dbReference>
<keyword evidence="4" id="KW-0418">Kinase</keyword>
<comment type="caution">
    <text evidence="4">The sequence shown here is derived from an EMBL/GenBank/DDBJ whole genome shotgun (WGS) entry which is preliminary data.</text>
</comment>
<dbReference type="EMBL" id="LVYD01000044">
    <property type="protein sequence ID" value="OQP63934.1"/>
    <property type="molecule type" value="Genomic_DNA"/>
</dbReference>
<proteinExistence type="predicted"/>
<dbReference type="SMART" id="SM00448">
    <property type="entry name" value="REC"/>
    <property type="match status" value="1"/>
</dbReference>
<dbReference type="AlphaFoldDB" id="A0A1V9G040"/>
<organism evidence="4 5">
    <name type="scientific">Niastella vici</name>
    <dbReference type="NCBI Taxonomy" id="1703345"/>
    <lineage>
        <taxon>Bacteria</taxon>
        <taxon>Pseudomonadati</taxon>
        <taxon>Bacteroidota</taxon>
        <taxon>Chitinophagia</taxon>
        <taxon>Chitinophagales</taxon>
        <taxon>Chitinophagaceae</taxon>
        <taxon>Niastella</taxon>
    </lineage>
</organism>
<protein>
    <submittedName>
        <fullName evidence="4">Histidine kinase</fullName>
    </submittedName>
</protein>
<sequence>MKRILLVEDNTEIRENTSELLELEHYRVFPACNGQEGLEIALKEKPDLIICDIMMPEIDGYHFLEILRRESFFENTPFLFFTASAEKSEIQKGLDAGANDYIIKPFDADELLQLMEKYLGE</sequence>
<feature type="modified residue" description="4-aspartylphosphate" evidence="2">
    <location>
        <position position="52"/>
    </location>
</feature>
<dbReference type="InterPro" id="IPR001789">
    <property type="entry name" value="Sig_transdc_resp-reg_receiver"/>
</dbReference>
<evidence type="ECO:0000256" key="1">
    <source>
        <dbReference type="ARBA" id="ARBA00022553"/>
    </source>
</evidence>
<dbReference type="GO" id="GO:0000160">
    <property type="term" value="P:phosphorelay signal transduction system"/>
    <property type="evidence" value="ECO:0007669"/>
    <property type="project" value="InterPro"/>
</dbReference>
<dbReference type="Pfam" id="PF00072">
    <property type="entry name" value="Response_reg"/>
    <property type="match status" value="1"/>
</dbReference>
<evidence type="ECO:0000313" key="4">
    <source>
        <dbReference type="EMBL" id="OQP63934.1"/>
    </source>
</evidence>
<dbReference type="STRING" id="1703345.A3860_23270"/>
<dbReference type="RefSeq" id="WP_081147604.1">
    <property type="nucleotide sequence ID" value="NZ_LVYD01000044.1"/>
</dbReference>
<dbReference type="Proteomes" id="UP000192796">
    <property type="component" value="Unassembled WGS sequence"/>
</dbReference>